<dbReference type="SUPFAM" id="SSF49785">
    <property type="entry name" value="Galactose-binding domain-like"/>
    <property type="match status" value="1"/>
</dbReference>
<proteinExistence type="inferred from homology"/>
<dbReference type="InterPro" id="IPR008979">
    <property type="entry name" value="Galactose-bd-like_sf"/>
</dbReference>
<evidence type="ECO:0000256" key="1">
    <source>
        <dbReference type="ARBA" id="ARBA00022729"/>
    </source>
</evidence>
<dbReference type="GO" id="GO:0005576">
    <property type="term" value="C:extracellular region"/>
    <property type="evidence" value="ECO:0007669"/>
    <property type="project" value="TreeGrafter"/>
</dbReference>
<dbReference type="SUPFAM" id="SSF51445">
    <property type="entry name" value="(Trans)glycosidases"/>
    <property type="match status" value="1"/>
</dbReference>
<keyword evidence="3 4" id="KW-0326">Glycosidase</keyword>
<evidence type="ECO:0000256" key="3">
    <source>
        <dbReference type="ARBA" id="ARBA00023295"/>
    </source>
</evidence>
<sequence length="573" mass="64387">MKPASSQSYLKVAGSQIVNASGQEVILRGIGLGGWLLQEPYMLQLAGVAAAQYDIERKIKDVIGEANTATFYNAWLANHCRKADIDSLAAWGFNSVRLPMHYNLFTLPVEAEPVAGQNTWLQKGFDLTDSLLSWCKANKIYLILDLHAAPGAQGNDIPIADRDTAKASLWQSDANQKKTIALWRKLAERYVNEEWIGGYDLLNETNYGFTNPADKNGCADSLNAPLKKLLNDITVAIRQIDQRHIIFVEGNCWANNYKGLLPFSDNNTVVSFHKYWNYNDLSSIQGFINIRQQYNTPIWLGESGENSNAWFTNAIQLLEENKIGWAWWPLKKLGSNNPLQVKLNPGYLQLLNYWKGEAPKPTVAEAFKGLMQLAEDVKVENTIYRKDVIDAMFRQVNSTETKPYHPNSITKAAILNVVDYDLGRSGYAYHDADSANYRVATGKNTAWNRGRMYRNDGVDIDTCNDSFSNGYCVSHTEVGEWLQYTINVSEAGMYDISFRTTAKDSAGKLQLQVGDKIIGDVKLPLTKDDQYWTTTTIRKVALIKGTNKLRVTILNGGFRFSSIQIQLLSKNKK</sequence>
<dbReference type="GO" id="GO:0030246">
    <property type="term" value="F:carbohydrate binding"/>
    <property type="evidence" value="ECO:0007669"/>
    <property type="project" value="InterPro"/>
</dbReference>
<dbReference type="PROSITE" id="PS51175">
    <property type="entry name" value="CBM6"/>
    <property type="match status" value="1"/>
</dbReference>
<dbReference type="PANTHER" id="PTHR31297">
    <property type="entry name" value="GLUCAN ENDO-1,6-BETA-GLUCOSIDASE B"/>
    <property type="match status" value="1"/>
</dbReference>
<comment type="similarity">
    <text evidence="4">Belongs to the glycosyl hydrolase 5 (cellulase A) family.</text>
</comment>
<dbReference type="GO" id="GO:0008422">
    <property type="term" value="F:beta-glucosidase activity"/>
    <property type="evidence" value="ECO:0007669"/>
    <property type="project" value="TreeGrafter"/>
</dbReference>
<dbReference type="InterPro" id="IPR001547">
    <property type="entry name" value="Glyco_hydro_5"/>
</dbReference>
<evidence type="ECO:0000259" key="5">
    <source>
        <dbReference type="PROSITE" id="PS51175"/>
    </source>
</evidence>
<dbReference type="CDD" id="cd04080">
    <property type="entry name" value="CBM6_cellulase-like"/>
    <property type="match status" value="1"/>
</dbReference>
<dbReference type="GO" id="GO:0009251">
    <property type="term" value="P:glucan catabolic process"/>
    <property type="evidence" value="ECO:0007669"/>
    <property type="project" value="TreeGrafter"/>
</dbReference>
<evidence type="ECO:0000256" key="4">
    <source>
        <dbReference type="RuleBase" id="RU361153"/>
    </source>
</evidence>
<keyword evidence="1" id="KW-0732">Signal</keyword>
<feature type="domain" description="CBM6" evidence="5">
    <location>
        <begin position="442"/>
        <end position="566"/>
    </location>
</feature>
<keyword evidence="7" id="KW-1185">Reference proteome</keyword>
<dbReference type="SMART" id="SM00606">
    <property type="entry name" value="CBD_IV"/>
    <property type="match status" value="1"/>
</dbReference>
<dbReference type="InterPro" id="IPR006584">
    <property type="entry name" value="Cellulose-bd_IV"/>
</dbReference>
<reference evidence="7" key="1">
    <citation type="submission" date="2015-01" db="EMBL/GenBank/DDBJ databases">
        <title>Flavisolibacter sp./LCS9/ whole genome sequencing.</title>
        <authorList>
            <person name="Kim M.K."/>
            <person name="Srinivasan S."/>
            <person name="Lee J.-J."/>
        </authorList>
    </citation>
    <scope>NUCLEOTIDE SEQUENCE [LARGE SCALE GENOMIC DNA]</scope>
    <source>
        <strain evidence="7">LCS9</strain>
    </source>
</reference>
<protein>
    <submittedName>
        <fullName evidence="6">Glycosyl hydrolase family 5</fullName>
    </submittedName>
</protein>
<evidence type="ECO:0000256" key="2">
    <source>
        <dbReference type="ARBA" id="ARBA00022801"/>
    </source>
</evidence>
<dbReference type="Pfam" id="PF03422">
    <property type="entry name" value="CBM_6"/>
    <property type="match status" value="1"/>
</dbReference>
<dbReference type="AlphaFoldDB" id="A0A172U2Z4"/>
<dbReference type="Proteomes" id="UP000077177">
    <property type="component" value="Chromosome"/>
</dbReference>
<dbReference type="KEGG" id="fla:SY85_09695"/>
<gene>
    <name evidence="6" type="ORF">SY85_09695</name>
</gene>
<dbReference type="Pfam" id="PF00150">
    <property type="entry name" value="Cellulase"/>
    <property type="match status" value="1"/>
</dbReference>
<organism evidence="6 7">
    <name type="scientific">Flavisolibacter tropicus</name>
    <dbReference type="NCBI Taxonomy" id="1492898"/>
    <lineage>
        <taxon>Bacteria</taxon>
        <taxon>Pseudomonadati</taxon>
        <taxon>Bacteroidota</taxon>
        <taxon>Chitinophagia</taxon>
        <taxon>Chitinophagales</taxon>
        <taxon>Chitinophagaceae</taxon>
        <taxon>Flavisolibacter</taxon>
    </lineage>
</organism>
<evidence type="ECO:0000313" key="6">
    <source>
        <dbReference type="EMBL" id="ANE53403.1"/>
    </source>
</evidence>
<dbReference type="InterPro" id="IPR050386">
    <property type="entry name" value="Glycosyl_hydrolase_5"/>
</dbReference>
<dbReference type="InterPro" id="IPR005084">
    <property type="entry name" value="CBM6"/>
</dbReference>
<dbReference type="InterPro" id="IPR017853">
    <property type="entry name" value="GH"/>
</dbReference>
<dbReference type="Gene3D" id="3.20.20.80">
    <property type="entry name" value="Glycosidases"/>
    <property type="match status" value="1"/>
</dbReference>
<dbReference type="STRING" id="1492898.SY85_09695"/>
<evidence type="ECO:0000313" key="7">
    <source>
        <dbReference type="Proteomes" id="UP000077177"/>
    </source>
</evidence>
<accession>A0A172U2Z4</accession>
<keyword evidence="2 4" id="KW-0378">Hydrolase</keyword>
<dbReference type="Gene3D" id="2.60.120.260">
    <property type="entry name" value="Galactose-binding domain-like"/>
    <property type="match status" value="1"/>
</dbReference>
<reference evidence="6 7" key="2">
    <citation type="journal article" date="2016" name="Int. J. Syst. Evol. Microbiol.">
        <title>Flavisolibacter tropicus sp. nov., isolated from tropical soil.</title>
        <authorList>
            <person name="Lee J.J."/>
            <person name="Kang M.S."/>
            <person name="Kim G.S."/>
            <person name="Lee C.S."/>
            <person name="Lim S."/>
            <person name="Lee J."/>
            <person name="Roh S.H."/>
            <person name="Kang H."/>
            <person name="Ha J.M."/>
            <person name="Bae S."/>
            <person name="Jung H.Y."/>
            <person name="Kim M.K."/>
        </authorList>
    </citation>
    <scope>NUCLEOTIDE SEQUENCE [LARGE SCALE GENOMIC DNA]</scope>
    <source>
        <strain evidence="6 7">LCS9</strain>
    </source>
</reference>
<dbReference type="EMBL" id="CP011390">
    <property type="protein sequence ID" value="ANE53403.1"/>
    <property type="molecule type" value="Genomic_DNA"/>
</dbReference>
<dbReference type="GO" id="GO:0009986">
    <property type="term" value="C:cell surface"/>
    <property type="evidence" value="ECO:0007669"/>
    <property type="project" value="TreeGrafter"/>
</dbReference>
<dbReference type="PANTHER" id="PTHR31297:SF13">
    <property type="entry name" value="PUTATIVE-RELATED"/>
    <property type="match status" value="1"/>
</dbReference>
<dbReference type="PATRIC" id="fig|1492898.3.peg.2079"/>
<name>A0A172U2Z4_9BACT</name>